<comment type="caution">
    <text evidence="2">The sequence shown here is derived from an EMBL/GenBank/DDBJ whole genome shotgun (WGS) entry which is preliminary data.</text>
</comment>
<organism evidence="2 3">
    <name type="scientific">Gossypium stocksii</name>
    <dbReference type="NCBI Taxonomy" id="47602"/>
    <lineage>
        <taxon>Eukaryota</taxon>
        <taxon>Viridiplantae</taxon>
        <taxon>Streptophyta</taxon>
        <taxon>Embryophyta</taxon>
        <taxon>Tracheophyta</taxon>
        <taxon>Spermatophyta</taxon>
        <taxon>Magnoliopsida</taxon>
        <taxon>eudicotyledons</taxon>
        <taxon>Gunneridae</taxon>
        <taxon>Pentapetalae</taxon>
        <taxon>rosids</taxon>
        <taxon>malvids</taxon>
        <taxon>Malvales</taxon>
        <taxon>Malvaceae</taxon>
        <taxon>Malvoideae</taxon>
        <taxon>Gossypium</taxon>
    </lineage>
</organism>
<feature type="region of interest" description="Disordered" evidence="1">
    <location>
        <begin position="25"/>
        <end position="80"/>
    </location>
</feature>
<evidence type="ECO:0000313" key="2">
    <source>
        <dbReference type="EMBL" id="KAH1055878.1"/>
    </source>
</evidence>
<dbReference type="Proteomes" id="UP000828251">
    <property type="component" value="Unassembled WGS sequence"/>
</dbReference>
<feature type="compositionally biased region" description="Basic and acidic residues" evidence="1">
    <location>
        <begin position="43"/>
        <end position="56"/>
    </location>
</feature>
<evidence type="ECO:0000256" key="1">
    <source>
        <dbReference type="SAM" id="MobiDB-lite"/>
    </source>
</evidence>
<proteinExistence type="predicted"/>
<feature type="compositionally biased region" description="Low complexity" evidence="1">
    <location>
        <begin position="69"/>
        <end position="80"/>
    </location>
</feature>
<dbReference type="AlphaFoldDB" id="A0A9D3UR12"/>
<evidence type="ECO:0000313" key="3">
    <source>
        <dbReference type="Proteomes" id="UP000828251"/>
    </source>
</evidence>
<sequence>MSSFGCGYMLFKCIALLREAHAKERAIAAPSKRSTTKKNQKRPRAEESTQETKESECPQFQRRILKKGIPTPRTPTSPISALPAVQVESTHSTNSPIHNANPTLVEIPTQVLCQVFSPNRPLLKKPMSFSHGLT</sequence>
<accession>A0A9D3UR12</accession>
<dbReference type="EMBL" id="JAIQCV010000010">
    <property type="protein sequence ID" value="KAH1055878.1"/>
    <property type="molecule type" value="Genomic_DNA"/>
</dbReference>
<protein>
    <submittedName>
        <fullName evidence="2">Uncharacterized protein</fullName>
    </submittedName>
</protein>
<name>A0A9D3UR12_9ROSI</name>
<keyword evidence="3" id="KW-1185">Reference proteome</keyword>
<gene>
    <name evidence="2" type="ORF">J1N35_033943</name>
</gene>
<reference evidence="2 3" key="1">
    <citation type="journal article" date="2021" name="Plant Biotechnol. J.">
        <title>Multi-omics assisted identification of the key and species-specific regulatory components of drought-tolerant mechanisms in Gossypium stocksii.</title>
        <authorList>
            <person name="Yu D."/>
            <person name="Ke L."/>
            <person name="Zhang D."/>
            <person name="Wu Y."/>
            <person name="Sun Y."/>
            <person name="Mei J."/>
            <person name="Sun J."/>
            <person name="Sun Y."/>
        </authorList>
    </citation>
    <scope>NUCLEOTIDE SEQUENCE [LARGE SCALE GENOMIC DNA]</scope>
    <source>
        <strain evidence="3">cv. E1</strain>
        <tissue evidence="2">Leaf</tissue>
    </source>
</reference>